<name>A0A0K8VQ73_BACLA</name>
<dbReference type="OrthoDB" id="8070518at2759"/>
<evidence type="ECO:0000256" key="1">
    <source>
        <dbReference type="SAM" id="SignalP"/>
    </source>
</evidence>
<protein>
    <submittedName>
        <fullName evidence="2">Uncharacterized protein</fullName>
    </submittedName>
</protein>
<keyword evidence="1" id="KW-0732">Signal</keyword>
<evidence type="ECO:0000313" key="2">
    <source>
        <dbReference type="EMBL" id="JAI40993.1"/>
    </source>
</evidence>
<accession>A0A0K8VQ73</accession>
<feature type="chain" id="PRO_5005522330" evidence="1">
    <location>
        <begin position="28"/>
        <end position="548"/>
    </location>
</feature>
<organism evidence="2">
    <name type="scientific">Bactrocera latifrons</name>
    <name type="common">Malaysian fruit fly</name>
    <name type="synonym">Chaetodacus latifrons</name>
    <dbReference type="NCBI Taxonomy" id="174628"/>
    <lineage>
        <taxon>Eukaryota</taxon>
        <taxon>Metazoa</taxon>
        <taxon>Ecdysozoa</taxon>
        <taxon>Arthropoda</taxon>
        <taxon>Hexapoda</taxon>
        <taxon>Insecta</taxon>
        <taxon>Pterygota</taxon>
        <taxon>Neoptera</taxon>
        <taxon>Endopterygota</taxon>
        <taxon>Diptera</taxon>
        <taxon>Brachycera</taxon>
        <taxon>Muscomorpha</taxon>
        <taxon>Tephritoidea</taxon>
        <taxon>Tephritidae</taxon>
        <taxon>Bactrocera</taxon>
        <taxon>Bactrocera</taxon>
    </lineage>
</organism>
<feature type="signal peptide" evidence="1">
    <location>
        <begin position="1"/>
        <end position="27"/>
    </location>
</feature>
<gene>
    <name evidence="2" type="ORF">c0_g1_i1</name>
</gene>
<sequence>MRAQKDCTVLLFFNAIYWILFIECSRAKVNDDYEYGTPIKKRVRRSLATICVERKPRHLQEQSYLLCKDEKLPMPKYGEDKSNYVAHQPFLPYPNVQLNKGTFGISNFVNRYSQSTHSNSEKTTPPLNSSPVGQRLPISMPFILSTAKYEGDNETPSRRYNSNNEYLKTRKDDEDYIAQLYDLNQSKYFYFNNFDTKNCPAKLDLETEKWEFNPTNDDSVDSLQYSLNAPIPRSEIEMASPTLVKELPLLYDATGIASQQIFSETINRNQQYSAESFRYKLPYTTLWSQSIEKDQYNDFRKETSVPEAPSNQYFKACPPETGFTLLPIIITLPYYNPSPEAKLSDLFNCYGYLPPRELVGSSYNPLLHIFQTKLLPYFSMIPRLGDLLSSARILLPTSHVTDGIFQSTTPIPEISRSNSLTYTYQPGMMPISKFNNDLRPHIEDDNVAVQLDNMQITTPMPMTTVLAESSDVDSLISIKSFVDLQKGDNSKIQSQSQIRNFTTAKPYDITKPSITEDWNQTSEKSTKKILTIIEKARRLQMRHRINYN</sequence>
<reference evidence="2" key="1">
    <citation type="submission" date="2015-06" db="EMBL/GenBank/DDBJ databases">
        <authorList>
            <person name="Hoefler B.C."/>
            <person name="Straight P.D."/>
        </authorList>
    </citation>
    <scope>NUCLEOTIDE SEQUENCE</scope>
</reference>
<dbReference type="EMBL" id="GDHF01011321">
    <property type="protein sequence ID" value="JAI40993.1"/>
    <property type="molecule type" value="Transcribed_RNA"/>
</dbReference>
<proteinExistence type="predicted"/>
<dbReference type="AlphaFoldDB" id="A0A0K8VQ73"/>